<dbReference type="Proteomes" id="UP000187429">
    <property type="component" value="Unassembled WGS sequence"/>
</dbReference>
<comment type="caution">
    <text evidence="1">The sequence shown here is derived from an EMBL/GenBank/DDBJ whole genome shotgun (WGS) entry which is preliminary data.</text>
</comment>
<dbReference type="OrthoDB" id="5545891at2759"/>
<keyword evidence="2" id="KW-1185">Reference proteome</keyword>
<proteinExistence type="predicted"/>
<dbReference type="EMBL" id="LSSM01002385">
    <property type="protein sequence ID" value="OMJ21923.1"/>
    <property type="molecule type" value="Genomic_DNA"/>
</dbReference>
<evidence type="ECO:0000313" key="1">
    <source>
        <dbReference type="EMBL" id="OMJ21923.1"/>
    </source>
</evidence>
<accession>A0A1R1Y4T6</accession>
<protein>
    <submittedName>
        <fullName evidence="1">Uncharacterized protein</fullName>
    </submittedName>
</protein>
<organism evidence="1 2">
    <name type="scientific">Smittium culicis</name>
    <dbReference type="NCBI Taxonomy" id="133412"/>
    <lineage>
        <taxon>Eukaryota</taxon>
        <taxon>Fungi</taxon>
        <taxon>Fungi incertae sedis</taxon>
        <taxon>Zoopagomycota</taxon>
        <taxon>Kickxellomycotina</taxon>
        <taxon>Harpellomycetes</taxon>
        <taxon>Harpellales</taxon>
        <taxon>Legeriomycetaceae</taxon>
        <taxon>Smittium</taxon>
    </lineage>
</organism>
<evidence type="ECO:0000313" key="2">
    <source>
        <dbReference type="Proteomes" id="UP000187429"/>
    </source>
</evidence>
<reference evidence="2" key="1">
    <citation type="submission" date="2017-01" db="EMBL/GenBank/DDBJ databases">
        <authorList>
            <person name="Wang Y."/>
            <person name="White M."/>
            <person name="Kvist S."/>
            <person name="Moncalvo J.-M."/>
        </authorList>
    </citation>
    <scope>NUCLEOTIDE SEQUENCE [LARGE SCALE GENOMIC DNA]</scope>
    <source>
        <strain evidence="2">ID-206-W2</strain>
    </source>
</reference>
<sequence>MADIAVHHKIFKALLSIEKYLYNSLMTEEERKIAIQSTPKTSSMNYNPPPLHDTATGAVKKTDSFFYGIHFTADLG</sequence>
<name>A0A1R1Y4T6_9FUNG</name>
<gene>
    <name evidence="1" type="ORF">AYI69_g5618</name>
</gene>
<dbReference type="AlphaFoldDB" id="A0A1R1Y4T6"/>